<accession>A0A7X5QTZ9</accession>
<keyword evidence="1" id="KW-1133">Transmembrane helix</keyword>
<gene>
    <name evidence="2" type="ORF">HBF32_07970</name>
</gene>
<reference evidence="2 3" key="1">
    <citation type="journal article" date="2006" name="Int. J. Syst. Evol. Microbiol.">
        <title>Dyella yeojuensis sp. nov., isolated from greenhouse soil in Korea.</title>
        <authorList>
            <person name="Kim B.Y."/>
            <person name="Weon H.Y."/>
            <person name="Lee K.H."/>
            <person name="Seok S.J."/>
            <person name="Kwon S.W."/>
            <person name="Go S.J."/>
            <person name="Stackebrandt E."/>
        </authorList>
    </citation>
    <scope>NUCLEOTIDE SEQUENCE [LARGE SCALE GENOMIC DNA]</scope>
    <source>
        <strain evidence="2 3">DSM 17673</strain>
    </source>
</reference>
<protein>
    <submittedName>
        <fullName evidence="2">Uncharacterized protein</fullName>
    </submittedName>
</protein>
<keyword evidence="1" id="KW-0472">Membrane</keyword>
<dbReference type="AlphaFoldDB" id="A0A7X5QTZ9"/>
<dbReference type="EMBL" id="JAAQTL010000001">
    <property type="protein sequence ID" value="NID15398.1"/>
    <property type="molecule type" value="Genomic_DNA"/>
</dbReference>
<dbReference type="Proteomes" id="UP000518878">
    <property type="component" value="Unassembled WGS sequence"/>
</dbReference>
<keyword evidence="3" id="KW-1185">Reference proteome</keyword>
<proteinExistence type="predicted"/>
<dbReference type="Pfam" id="PF25612">
    <property type="entry name" value="DUF7940"/>
    <property type="match status" value="1"/>
</dbReference>
<name>A0A7X5QTZ9_9GAMM</name>
<keyword evidence="1" id="KW-0812">Transmembrane</keyword>
<feature type="transmembrane region" description="Helical" evidence="1">
    <location>
        <begin position="37"/>
        <end position="58"/>
    </location>
</feature>
<evidence type="ECO:0000256" key="1">
    <source>
        <dbReference type="SAM" id="Phobius"/>
    </source>
</evidence>
<feature type="transmembrane region" description="Helical" evidence="1">
    <location>
        <begin position="12"/>
        <end position="31"/>
    </location>
</feature>
<evidence type="ECO:0000313" key="3">
    <source>
        <dbReference type="Proteomes" id="UP000518878"/>
    </source>
</evidence>
<comment type="caution">
    <text evidence="2">The sequence shown here is derived from an EMBL/GenBank/DDBJ whole genome shotgun (WGS) entry which is preliminary data.</text>
</comment>
<organism evidence="2 3">
    <name type="scientific">Luteibacter yeojuensis</name>
    <dbReference type="NCBI Taxonomy" id="345309"/>
    <lineage>
        <taxon>Bacteria</taxon>
        <taxon>Pseudomonadati</taxon>
        <taxon>Pseudomonadota</taxon>
        <taxon>Gammaproteobacteria</taxon>
        <taxon>Lysobacterales</taxon>
        <taxon>Rhodanobacteraceae</taxon>
        <taxon>Luteibacter</taxon>
    </lineage>
</organism>
<sequence>MKLVDDARNWWKWHSTYVFAALAILPEVWLNSPELQALLPVWLVAKIAPFIGGLGFFLRIRAQGRKIDPPRPILPRDERLPPA</sequence>
<evidence type="ECO:0000313" key="2">
    <source>
        <dbReference type="EMBL" id="NID15398.1"/>
    </source>
</evidence>
<dbReference type="InterPro" id="IPR057700">
    <property type="entry name" value="DUF7940"/>
</dbReference>
<dbReference type="RefSeq" id="WP_166699145.1">
    <property type="nucleotide sequence ID" value="NZ_JAAQTL010000001.1"/>
</dbReference>